<dbReference type="InterPro" id="IPR036390">
    <property type="entry name" value="WH_DNA-bd_sf"/>
</dbReference>
<dbReference type="KEGG" id="fya:KMW28_24610"/>
<dbReference type="AlphaFoldDB" id="A0AAX1NCE2"/>
<evidence type="ECO:0008006" key="3">
    <source>
        <dbReference type="Google" id="ProtNLM"/>
    </source>
</evidence>
<keyword evidence="2" id="KW-1185">Reference proteome</keyword>
<sequence>MERKKKLLDQFAKAHKFDGLPPLANKILGVFYLSDEKYLSFETLTEFLDSSKGAVSKMLKILIAVRRVNFIQDPTSKRKRLFYLDSKGAEEYVNLVVEGLMEQRSLMLQLSAYRTSESDKEIDDLIERTLAFNQQIVTALQKNNKKYYKK</sequence>
<dbReference type="EMBL" id="CP076133">
    <property type="protein sequence ID" value="QWG04076.1"/>
    <property type="molecule type" value="Genomic_DNA"/>
</dbReference>
<evidence type="ECO:0000313" key="1">
    <source>
        <dbReference type="EMBL" id="QWG04076.1"/>
    </source>
</evidence>
<organism evidence="1 2">
    <name type="scientific">Flammeovirga yaeyamensis</name>
    <dbReference type="NCBI Taxonomy" id="367791"/>
    <lineage>
        <taxon>Bacteria</taxon>
        <taxon>Pseudomonadati</taxon>
        <taxon>Bacteroidota</taxon>
        <taxon>Cytophagia</taxon>
        <taxon>Cytophagales</taxon>
        <taxon>Flammeovirgaceae</taxon>
        <taxon>Flammeovirga</taxon>
    </lineage>
</organism>
<accession>A0AAX1NCE2</accession>
<dbReference type="InterPro" id="IPR036388">
    <property type="entry name" value="WH-like_DNA-bd_sf"/>
</dbReference>
<evidence type="ECO:0000313" key="2">
    <source>
        <dbReference type="Proteomes" id="UP000678679"/>
    </source>
</evidence>
<dbReference type="SUPFAM" id="SSF46785">
    <property type="entry name" value="Winged helix' DNA-binding domain"/>
    <property type="match status" value="1"/>
</dbReference>
<name>A0AAX1NCE2_9BACT</name>
<dbReference type="Proteomes" id="UP000678679">
    <property type="component" value="Chromosome 2"/>
</dbReference>
<proteinExistence type="predicted"/>
<gene>
    <name evidence="1" type="ORF">KMW28_24610</name>
</gene>
<reference evidence="1 2" key="1">
    <citation type="submission" date="2021-05" db="EMBL/GenBank/DDBJ databases">
        <title>Comparative genomic studies on the polysaccharide-degrading batcterial strains of the Flammeovirga genus.</title>
        <authorList>
            <person name="Zewei F."/>
            <person name="Zheng Z."/>
            <person name="Yu L."/>
            <person name="Ruyue G."/>
            <person name="Yanhong M."/>
            <person name="Yuanyuan C."/>
            <person name="Jingyan G."/>
            <person name="Wenjun H."/>
        </authorList>
    </citation>
    <scope>NUCLEOTIDE SEQUENCE [LARGE SCALE GENOMIC DNA]</scope>
    <source>
        <strain evidence="1 2">NBRC:100898</strain>
    </source>
</reference>
<dbReference type="RefSeq" id="WP_169663571.1">
    <property type="nucleotide sequence ID" value="NZ_CP076133.1"/>
</dbReference>
<dbReference type="Gene3D" id="1.10.10.10">
    <property type="entry name" value="Winged helix-like DNA-binding domain superfamily/Winged helix DNA-binding domain"/>
    <property type="match status" value="1"/>
</dbReference>
<protein>
    <recommendedName>
        <fullName evidence="3">Transcriptional regulator</fullName>
    </recommendedName>
</protein>